<protein>
    <recommendedName>
        <fullName evidence="2">NAD-dependent epimerase/dehydratase domain-containing protein</fullName>
    </recommendedName>
</protein>
<dbReference type="Gene3D" id="3.40.50.720">
    <property type="entry name" value="NAD(P)-binding Rossmann-like Domain"/>
    <property type="match status" value="1"/>
</dbReference>
<accession>A0A383AUT5</accession>
<dbReference type="EMBL" id="UINC01194994">
    <property type="protein sequence ID" value="SVE11361.1"/>
    <property type="molecule type" value="Genomic_DNA"/>
</dbReference>
<reference evidence="1" key="1">
    <citation type="submission" date="2018-05" db="EMBL/GenBank/DDBJ databases">
        <authorList>
            <person name="Lanie J.A."/>
            <person name="Ng W.-L."/>
            <person name="Kazmierczak K.M."/>
            <person name="Andrzejewski T.M."/>
            <person name="Davidsen T.M."/>
            <person name="Wayne K.J."/>
            <person name="Tettelin H."/>
            <person name="Glass J.I."/>
            <person name="Rusch D."/>
            <person name="Podicherti R."/>
            <person name="Tsui H.-C.T."/>
            <person name="Winkler M.E."/>
        </authorList>
    </citation>
    <scope>NUCLEOTIDE SEQUENCE</scope>
</reference>
<evidence type="ECO:0008006" key="2">
    <source>
        <dbReference type="Google" id="ProtNLM"/>
    </source>
</evidence>
<name>A0A383AUT5_9ZZZZ</name>
<evidence type="ECO:0000313" key="1">
    <source>
        <dbReference type="EMBL" id="SVE11361.1"/>
    </source>
</evidence>
<proteinExistence type="predicted"/>
<dbReference type="AlphaFoldDB" id="A0A383AUT5"/>
<sequence>MNYIDHLFNLSNKVVAITGAEGFLCSEMSRGFHREGCALAIMDADKE</sequence>
<dbReference type="InterPro" id="IPR036291">
    <property type="entry name" value="NAD(P)-bd_dom_sf"/>
</dbReference>
<feature type="non-terminal residue" evidence="1">
    <location>
        <position position="47"/>
    </location>
</feature>
<gene>
    <name evidence="1" type="ORF">METZ01_LOCUS464215</name>
</gene>
<organism evidence="1">
    <name type="scientific">marine metagenome</name>
    <dbReference type="NCBI Taxonomy" id="408172"/>
    <lineage>
        <taxon>unclassified sequences</taxon>
        <taxon>metagenomes</taxon>
        <taxon>ecological metagenomes</taxon>
    </lineage>
</organism>
<dbReference type="SUPFAM" id="SSF51735">
    <property type="entry name" value="NAD(P)-binding Rossmann-fold domains"/>
    <property type="match status" value="1"/>
</dbReference>